<dbReference type="EMBL" id="KV428004">
    <property type="protein sequence ID" value="KZT44619.1"/>
    <property type="molecule type" value="Genomic_DNA"/>
</dbReference>
<dbReference type="AlphaFoldDB" id="A0A166JDG2"/>
<feature type="chain" id="PRO_5007875773" description="Concanavalin A-like lectin/glucanase" evidence="1">
    <location>
        <begin position="20"/>
        <end position="255"/>
    </location>
</feature>
<sequence>MYSIILRSLPLISLSYASASSLVQRDFTSTIPQENLSIVYPGDAVFTTDSQLQYGTTQNASYFGDGYMRDISWGLFDPNGGYQVLGGGNQPSQRLTLSQPTDPSGTNLLCATFAANYIGRTESHFLYMPGDWIVQLNVTYMIPSNFSPSDHTNCWGTIVSKETFIFNRTISVTQTSTLDNSIPGTTVPIAITPTETGTFYTGTWTGDVASFTVSAQGSNGAHPTSSLSTSSSTPTLLPSSLSLTFACFWFLLMAT</sequence>
<evidence type="ECO:0008006" key="4">
    <source>
        <dbReference type="Google" id="ProtNLM"/>
    </source>
</evidence>
<dbReference type="Proteomes" id="UP000076798">
    <property type="component" value="Unassembled WGS sequence"/>
</dbReference>
<keyword evidence="3" id="KW-1185">Reference proteome</keyword>
<evidence type="ECO:0000256" key="1">
    <source>
        <dbReference type="SAM" id="SignalP"/>
    </source>
</evidence>
<gene>
    <name evidence="2" type="ORF">SISSUDRAFT_34892</name>
</gene>
<reference evidence="2 3" key="1">
    <citation type="journal article" date="2016" name="Mol. Biol. Evol.">
        <title>Comparative Genomics of Early-Diverging Mushroom-Forming Fungi Provides Insights into the Origins of Lignocellulose Decay Capabilities.</title>
        <authorList>
            <person name="Nagy L.G."/>
            <person name="Riley R."/>
            <person name="Tritt A."/>
            <person name="Adam C."/>
            <person name="Daum C."/>
            <person name="Floudas D."/>
            <person name="Sun H."/>
            <person name="Yadav J.S."/>
            <person name="Pangilinan J."/>
            <person name="Larsson K.H."/>
            <person name="Matsuura K."/>
            <person name="Barry K."/>
            <person name="Labutti K."/>
            <person name="Kuo R."/>
            <person name="Ohm R.A."/>
            <person name="Bhattacharya S.S."/>
            <person name="Shirouzu T."/>
            <person name="Yoshinaga Y."/>
            <person name="Martin F.M."/>
            <person name="Grigoriev I.V."/>
            <person name="Hibbett D.S."/>
        </authorList>
    </citation>
    <scope>NUCLEOTIDE SEQUENCE [LARGE SCALE GENOMIC DNA]</scope>
    <source>
        <strain evidence="2 3">HHB10207 ss-3</strain>
    </source>
</reference>
<evidence type="ECO:0000313" key="2">
    <source>
        <dbReference type="EMBL" id="KZT44619.1"/>
    </source>
</evidence>
<evidence type="ECO:0000313" key="3">
    <source>
        <dbReference type="Proteomes" id="UP000076798"/>
    </source>
</evidence>
<accession>A0A166JDG2</accession>
<feature type="signal peptide" evidence="1">
    <location>
        <begin position="1"/>
        <end position="19"/>
    </location>
</feature>
<organism evidence="2 3">
    <name type="scientific">Sistotremastrum suecicum HHB10207 ss-3</name>
    <dbReference type="NCBI Taxonomy" id="1314776"/>
    <lineage>
        <taxon>Eukaryota</taxon>
        <taxon>Fungi</taxon>
        <taxon>Dikarya</taxon>
        <taxon>Basidiomycota</taxon>
        <taxon>Agaricomycotina</taxon>
        <taxon>Agaricomycetes</taxon>
        <taxon>Sistotremastrales</taxon>
        <taxon>Sistotremastraceae</taxon>
        <taxon>Sistotremastrum</taxon>
    </lineage>
</organism>
<protein>
    <recommendedName>
        <fullName evidence="4">Concanavalin A-like lectin/glucanase</fullName>
    </recommendedName>
</protein>
<keyword evidence="1" id="KW-0732">Signal</keyword>
<name>A0A166JDG2_9AGAM</name>
<proteinExistence type="predicted"/>